<evidence type="ECO:0000256" key="5">
    <source>
        <dbReference type="ARBA" id="ARBA00022692"/>
    </source>
</evidence>
<dbReference type="InterPro" id="IPR000157">
    <property type="entry name" value="TIR_dom"/>
</dbReference>
<feature type="domain" description="TIR" evidence="15">
    <location>
        <begin position="548"/>
        <end position="687"/>
    </location>
</feature>
<dbReference type="Gene3D" id="3.80.10.10">
    <property type="entry name" value="Ribonuclease Inhibitor"/>
    <property type="match status" value="3"/>
</dbReference>
<evidence type="ECO:0000256" key="7">
    <source>
        <dbReference type="ARBA" id="ARBA00022737"/>
    </source>
</evidence>
<keyword evidence="4" id="KW-0433">Leucine-rich repeat</keyword>
<dbReference type="Pfam" id="PF00560">
    <property type="entry name" value="LRR_1"/>
    <property type="match status" value="1"/>
</dbReference>
<dbReference type="AlphaFoldDB" id="A0A210R0H8"/>
<dbReference type="GO" id="GO:0038023">
    <property type="term" value="F:signaling receptor activity"/>
    <property type="evidence" value="ECO:0007669"/>
    <property type="project" value="TreeGrafter"/>
</dbReference>
<dbReference type="GO" id="GO:0005886">
    <property type="term" value="C:plasma membrane"/>
    <property type="evidence" value="ECO:0007669"/>
    <property type="project" value="TreeGrafter"/>
</dbReference>
<comment type="subcellular location">
    <subcellularLocation>
        <location evidence="1">Membrane</location>
        <topology evidence="1">Single-pass type I membrane protein</topology>
    </subcellularLocation>
</comment>
<dbReference type="STRING" id="6573.A0A210R0H8"/>
<dbReference type="GO" id="GO:0007165">
    <property type="term" value="P:signal transduction"/>
    <property type="evidence" value="ECO:0007669"/>
    <property type="project" value="InterPro"/>
</dbReference>
<dbReference type="PRINTS" id="PR01537">
    <property type="entry name" value="INTRLKN1R1F"/>
</dbReference>
<dbReference type="SMART" id="SM00255">
    <property type="entry name" value="TIR"/>
    <property type="match status" value="1"/>
</dbReference>
<feature type="signal peptide" evidence="14">
    <location>
        <begin position="1"/>
        <end position="23"/>
    </location>
</feature>
<evidence type="ECO:0000256" key="6">
    <source>
        <dbReference type="ARBA" id="ARBA00022729"/>
    </source>
</evidence>
<dbReference type="EMBL" id="NEDP02000981">
    <property type="protein sequence ID" value="OWF54528.1"/>
    <property type="molecule type" value="Genomic_DNA"/>
</dbReference>
<evidence type="ECO:0000256" key="10">
    <source>
        <dbReference type="ARBA" id="ARBA00023136"/>
    </source>
</evidence>
<keyword evidence="3" id="KW-0399">Innate immunity</keyword>
<evidence type="ECO:0000256" key="3">
    <source>
        <dbReference type="ARBA" id="ARBA00022588"/>
    </source>
</evidence>
<dbReference type="SUPFAM" id="SSF52200">
    <property type="entry name" value="Toll/Interleukin receptor TIR domain"/>
    <property type="match status" value="1"/>
</dbReference>
<dbReference type="Pfam" id="PF01582">
    <property type="entry name" value="TIR"/>
    <property type="match status" value="1"/>
</dbReference>
<dbReference type="PANTHER" id="PTHR24365">
    <property type="entry name" value="TOLL-LIKE RECEPTOR"/>
    <property type="match status" value="1"/>
</dbReference>
<dbReference type="Proteomes" id="UP000242188">
    <property type="component" value="Unassembled WGS sequence"/>
</dbReference>
<organism evidence="16 17">
    <name type="scientific">Mizuhopecten yessoensis</name>
    <name type="common">Japanese scallop</name>
    <name type="synonym">Patinopecten yessoensis</name>
    <dbReference type="NCBI Taxonomy" id="6573"/>
    <lineage>
        <taxon>Eukaryota</taxon>
        <taxon>Metazoa</taxon>
        <taxon>Spiralia</taxon>
        <taxon>Lophotrochozoa</taxon>
        <taxon>Mollusca</taxon>
        <taxon>Bivalvia</taxon>
        <taxon>Autobranchia</taxon>
        <taxon>Pteriomorphia</taxon>
        <taxon>Pectinida</taxon>
        <taxon>Pectinoidea</taxon>
        <taxon>Pectinidae</taxon>
        <taxon>Mizuhopecten</taxon>
    </lineage>
</organism>
<sequence>MGIYLLTTLWTTSILCSSVYVLARPFADHDEILLCANGCSCTGHIANCSGIGDQIIPPLPSGITTILFPHNPLHYVSNDTFKNVKHLKINSLDISYCDIYYLSEEAFTSLPYLVTLDTSGYKVPRAVLQAVHNTAIHTLILKFSGLSQLPMNDPLTNLTTLDISGNNFNEMSTSIFASMFPNLNTLIADDNQIRTISFQKMSGTISALSVRGNEVTDLDLSCRFDGNNSLEKLDISGNFITNLTQLQEYGSCFPNLKTLFLDYLPLRDIPDYTFSNLTSLKNLSMDFIGRLQNIAPKAFYSQSLEVILVGSAKSFRLSNDSVNLFQYTTCLTNLTTIQLKIPERDPEFLGNFIAPLKNLRNLTLKFADISSLPERFLDHTSNLISLTLVGNYFSKWEHSVFPTSNTLRYIDFGLNHITDIDKNSFPAHVWDNLLMLDLSNNPFVCSCPLYWFRREWIPNNIMKLRKYPSLYYCESPQEMKNRLVNDYYPNATDCLDPLVVMVIVLSVCLFVIIMLGAMIYKFRWHIKYYVYLCCAKRGYKRIAEEDCFHFDAFVAYNSDDRLWVLTKLMPFLEKQQKFRLCLHDRDFDPGKLIADNIVDNMRKSRKLILVLSNSFTSNEWCKFELLMAQSRFLEEGSSTVILVMLEKVELLQMSGPLGILLQNNTAIEWTNDQTGRNLFWNELLNSVN</sequence>
<evidence type="ECO:0000256" key="8">
    <source>
        <dbReference type="ARBA" id="ARBA00022859"/>
    </source>
</evidence>
<protein>
    <submittedName>
        <fullName evidence="16">Toll-like receptor 2 type-2</fullName>
    </submittedName>
</protein>
<evidence type="ECO:0000313" key="17">
    <source>
        <dbReference type="Proteomes" id="UP000242188"/>
    </source>
</evidence>
<evidence type="ECO:0000259" key="15">
    <source>
        <dbReference type="PROSITE" id="PS50104"/>
    </source>
</evidence>
<feature type="chain" id="PRO_5012826538" evidence="14">
    <location>
        <begin position="24"/>
        <end position="688"/>
    </location>
</feature>
<keyword evidence="17" id="KW-1185">Reference proteome</keyword>
<dbReference type="SMART" id="SM00082">
    <property type="entry name" value="LRRCT"/>
    <property type="match status" value="1"/>
</dbReference>
<evidence type="ECO:0000256" key="14">
    <source>
        <dbReference type="SAM" id="SignalP"/>
    </source>
</evidence>
<evidence type="ECO:0000256" key="13">
    <source>
        <dbReference type="SAM" id="Phobius"/>
    </source>
</evidence>
<feature type="transmembrane region" description="Helical" evidence="13">
    <location>
        <begin position="498"/>
        <end position="520"/>
    </location>
</feature>
<keyword evidence="7" id="KW-0677">Repeat</keyword>
<evidence type="ECO:0000256" key="1">
    <source>
        <dbReference type="ARBA" id="ARBA00004479"/>
    </source>
</evidence>
<evidence type="ECO:0000256" key="4">
    <source>
        <dbReference type="ARBA" id="ARBA00022614"/>
    </source>
</evidence>
<evidence type="ECO:0000256" key="9">
    <source>
        <dbReference type="ARBA" id="ARBA00022989"/>
    </source>
</evidence>
<keyword evidence="8" id="KW-0391">Immunity</keyword>
<dbReference type="InterPro" id="IPR032675">
    <property type="entry name" value="LRR_dom_sf"/>
</dbReference>
<dbReference type="InterPro" id="IPR003591">
    <property type="entry name" value="Leu-rich_rpt_typical-subtyp"/>
</dbReference>
<accession>A0A210R0H8</accession>
<dbReference type="OrthoDB" id="6134202at2759"/>
<keyword evidence="11 16" id="KW-0675">Receptor</keyword>
<dbReference type="SMART" id="SM00369">
    <property type="entry name" value="LRR_TYP"/>
    <property type="match status" value="4"/>
</dbReference>
<evidence type="ECO:0000256" key="12">
    <source>
        <dbReference type="ARBA" id="ARBA00023180"/>
    </source>
</evidence>
<dbReference type="SUPFAM" id="SSF52058">
    <property type="entry name" value="L domain-like"/>
    <property type="match status" value="1"/>
</dbReference>
<dbReference type="FunFam" id="3.40.50.10140:FF:000001">
    <property type="entry name" value="Toll-like receptor 2"/>
    <property type="match status" value="1"/>
</dbReference>
<dbReference type="PROSITE" id="PS50104">
    <property type="entry name" value="TIR"/>
    <property type="match status" value="1"/>
</dbReference>
<dbReference type="PROSITE" id="PS51450">
    <property type="entry name" value="LRR"/>
    <property type="match status" value="1"/>
</dbReference>
<keyword evidence="5 13" id="KW-0812">Transmembrane</keyword>
<dbReference type="InterPro" id="IPR035897">
    <property type="entry name" value="Toll_tir_struct_dom_sf"/>
</dbReference>
<gene>
    <name evidence="16" type="ORF">KP79_PYT13406</name>
</gene>
<proteinExistence type="inferred from homology"/>
<evidence type="ECO:0000256" key="11">
    <source>
        <dbReference type="ARBA" id="ARBA00023170"/>
    </source>
</evidence>
<dbReference type="GO" id="GO:0045087">
    <property type="term" value="P:innate immune response"/>
    <property type="evidence" value="ECO:0007669"/>
    <property type="project" value="UniProtKB-KW"/>
</dbReference>
<dbReference type="Gene3D" id="3.40.50.10140">
    <property type="entry name" value="Toll/interleukin-1 receptor homology (TIR) domain"/>
    <property type="match status" value="1"/>
</dbReference>
<dbReference type="InterPro" id="IPR001611">
    <property type="entry name" value="Leu-rich_rpt"/>
</dbReference>
<keyword evidence="6 14" id="KW-0732">Signal</keyword>
<dbReference type="PANTHER" id="PTHR24365:SF530">
    <property type="entry name" value="MSTPROX-RELATED"/>
    <property type="match status" value="1"/>
</dbReference>
<comment type="similarity">
    <text evidence="2">Belongs to the Toll-like receptor family.</text>
</comment>
<keyword evidence="12" id="KW-0325">Glycoprotein</keyword>
<dbReference type="InterPro" id="IPR000483">
    <property type="entry name" value="Cys-rich_flank_reg_C"/>
</dbReference>
<evidence type="ECO:0000256" key="2">
    <source>
        <dbReference type="ARBA" id="ARBA00009634"/>
    </source>
</evidence>
<comment type="caution">
    <text evidence="16">The sequence shown here is derived from an EMBL/GenBank/DDBJ whole genome shotgun (WGS) entry which is preliminary data.</text>
</comment>
<name>A0A210R0H8_MIZYE</name>
<keyword evidence="9 13" id="KW-1133">Transmembrane helix</keyword>
<keyword evidence="10 13" id="KW-0472">Membrane</keyword>
<reference evidence="16 17" key="1">
    <citation type="journal article" date="2017" name="Nat. Ecol. Evol.">
        <title>Scallop genome provides insights into evolution of bilaterian karyotype and development.</title>
        <authorList>
            <person name="Wang S."/>
            <person name="Zhang J."/>
            <person name="Jiao W."/>
            <person name="Li J."/>
            <person name="Xun X."/>
            <person name="Sun Y."/>
            <person name="Guo X."/>
            <person name="Huan P."/>
            <person name="Dong B."/>
            <person name="Zhang L."/>
            <person name="Hu X."/>
            <person name="Sun X."/>
            <person name="Wang J."/>
            <person name="Zhao C."/>
            <person name="Wang Y."/>
            <person name="Wang D."/>
            <person name="Huang X."/>
            <person name="Wang R."/>
            <person name="Lv J."/>
            <person name="Li Y."/>
            <person name="Zhang Z."/>
            <person name="Liu B."/>
            <person name="Lu W."/>
            <person name="Hui Y."/>
            <person name="Liang J."/>
            <person name="Zhou Z."/>
            <person name="Hou R."/>
            <person name="Li X."/>
            <person name="Liu Y."/>
            <person name="Li H."/>
            <person name="Ning X."/>
            <person name="Lin Y."/>
            <person name="Zhao L."/>
            <person name="Xing Q."/>
            <person name="Dou J."/>
            <person name="Li Y."/>
            <person name="Mao J."/>
            <person name="Guo H."/>
            <person name="Dou H."/>
            <person name="Li T."/>
            <person name="Mu C."/>
            <person name="Jiang W."/>
            <person name="Fu Q."/>
            <person name="Fu X."/>
            <person name="Miao Y."/>
            <person name="Liu J."/>
            <person name="Yu Q."/>
            <person name="Li R."/>
            <person name="Liao H."/>
            <person name="Li X."/>
            <person name="Kong Y."/>
            <person name="Jiang Z."/>
            <person name="Chourrout D."/>
            <person name="Li R."/>
            <person name="Bao Z."/>
        </authorList>
    </citation>
    <scope>NUCLEOTIDE SEQUENCE [LARGE SCALE GENOMIC DNA]</scope>
    <source>
        <strain evidence="16 17">PY_sf001</strain>
    </source>
</reference>
<evidence type="ECO:0000313" key="16">
    <source>
        <dbReference type="EMBL" id="OWF54528.1"/>
    </source>
</evidence>